<feature type="transmembrane region" description="Helical" evidence="1">
    <location>
        <begin position="56"/>
        <end position="76"/>
    </location>
</feature>
<keyword evidence="3" id="KW-1185">Reference proteome</keyword>
<protein>
    <submittedName>
        <fullName evidence="2">Uncharacterized protein</fullName>
    </submittedName>
</protein>
<proteinExistence type="predicted"/>
<feature type="transmembrane region" description="Helical" evidence="1">
    <location>
        <begin position="96"/>
        <end position="118"/>
    </location>
</feature>
<evidence type="ECO:0000256" key="1">
    <source>
        <dbReference type="SAM" id="Phobius"/>
    </source>
</evidence>
<dbReference type="Ensembl" id="ENSNMLT00000028054.1">
    <property type="protein sequence ID" value="ENSNMLP00000025088.1"/>
    <property type="gene ID" value="ENSNMLG00000016044.1"/>
</dbReference>
<name>A0A8C6TYC8_9GOBI</name>
<organism evidence="2 3">
    <name type="scientific">Neogobius melanostomus</name>
    <name type="common">round goby</name>
    <dbReference type="NCBI Taxonomy" id="47308"/>
    <lineage>
        <taxon>Eukaryota</taxon>
        <taxon>Metazoa</taxon>
        <taxon>Chordata</taxon>
        <taxon>Craniata</taxon>
        <taxon>Vertebrata</taxon>
        <taxon>Euteleostomi</taxon>
        <taxon>Actinopterygii</taxon>
        <taxon>Neopterygii</taxon>
        <taxon>Teleostei</taxon>
        <taxon>Neoteleostei</taxon>
        <taxon>Acanthomorphata</taxon>
        <taxon>Gobiaria</taxon>
        <taxon>Gobiiformes</taxon>
        <taxon>Gobioidei</taxon>
        <taxon>Gobiidae</taxon>
        <taxon>Benthophilinae</taxon>
        <taxon>Neogobiini</taxon>
        <taxon>Neogobius</taxon>
    </lineage>
</organism>
<evidence type="ECO:0000313" key="2">
    <source>
        <dbReference type="Ensembl" id="ENSNMLP00000025088.1"/>
    </source>
</evidence>
<keyword evidence="1" id="KW-1133">Transmembrane helix</keyword>
<dbReference type="AlphaFoldDB" id="A0A8C6TYC8"/>
<reference evidence="2" key="1">
    <citation type="submission" date="2025-08" db="UniProtKB">
        <authorList>
            <consortium name="Ensembl"/>
        </authorList>
    </citation>
    <scope>IDENTIFICATION</scope>
</reference>
<keyword evidence="1" id="KW-0812">Transmembrane</keyword>
<reference evidence="2" key="2">
    <citation type="submission" date="2025-09" db="UniProtKB">
        <authorList>
            <consortium name="Ensembl"/>
        </authorList>
    </citation>
    <scope>IDENTIFICATION</scope>
</reference>
<dbReference type="Proteomes" id="UP000694523">
    <property type="component" value="Unplaced"/>
</dbReference>
<evidence type="ECO:0000313" key="3">
    <source>
        <dbReference type="Proteomes" id="UP000694523"/>
    </source>
</evidence>
<keyword evidence="1" id="KW-0472">Membrane</keyword>
<accession>A0A8C6TYC8</accession>
<sequence>FDSAMSALSSASSSSCWLLRSFSRLLLDCSSFLLLASLQSDLFSLIQTVLQVFDGLLHVLLHALQVSTGVSLHLFLQTKSFISAASLSVKGALKGVYNSLLVSFGLLHLFIFLSQLTLNFSLYLVELKLNSHNLSLLMLQRGLE</sequence>